<organism evidence="2 3">
    <name type="scientific">Stentor coeruleus</name>
    <dbReference type="NCBI Taxonomy" id="5963"/>
    <lineage>
        <taxon>Eukaryota</taxon>
        <taxon>Sar</taxon>
        <taxon>Alveolata</taxon>
        <taxon>Ciliophora</taxon>
        <taxon>Postciliodesmatophora</taxon>
        <taxon>Heterotrichea</taxon>
        <taxon>Heterotrichida</taxon>
        <taxon>Stentoridae</taxon>
        <taxon>Stentor</taxon>
    </lineage>
</organism>
<proteinExistence type="predicted"/>
<feature type="region of interest" description="Disordered" evidence="1">
    <location>
        <begin position="87"/>
        <end position="172"/>
    </location>
</feature>
<reference evidence="2 3" key="1">
    <citation type="submission" date="2016-11" db="EMBL/GenBank/DDBJ databases">
        <title>The macronuclear genome of Stentor coeruleus: a giant cell with tiny introns.</title>
        <authorList>
            <person name="Slabodnick M."/>
            <person name="Ruby J.G."/>
            <person name="Reiff S.B."/>
            <person name="Swart E.C."/>
            <person name="Gosai S."/>
            <person name="Prabakaran S."/>
            <person name="Witkowska E."/>
            <person name="Larue G.E."/>
            <person name="Fisher S."/>
            <person name="Freeman R.M."/>
            <person name="Gunawardena J."/>
            <person name="Chu W."/>
            <person name="Stover N.A."/>
            <person name="Gregory B.D."/>
            <person name="Nowacki M."/>
            <person name="Derisi J."/>
            <person name="Roy S.W."/>
            <person name="Marshall W.F."/>
            <person name="Sood P."/>
        </authorList>
    </citation>
    <scope>NUCLEOTIDE SEQUENCE [LARGE SCALE GENOMIC DNA]</scope>
    <source>
        <strain evidence="2">WM001</strain>
    </source>
</reference>
<accession>A0A1R2BAD2</accession>
<dbReference type="EMBL" id="MPUH01000813">
    <property type="protein sequence ID" value="OMJ73560.1"/>
    <property type="molecule type" value="Genomic_DNA"/>
</dbReference>
<dbReference type="OrthoDB" id="313045at2759"/>
<name>A0A1R2BAD2_9CILI</name>
<feature type="compositionally biased region" description="Low complexity" evidence="1">
    <location>
        <begin position="153"/>
        <end position="167"/>
    </location>
</feature>
<protein>
    <submittedName>
        <fullName evidence="2">Uncharacterized protein</fullName>
    </submittedName>
</protein>
<dbReference type="AlphaFoldDB" id="A0A1R2BAD2"/>
<evidence type="ECO:0000313" key="3">
    <source>
        <dbReference type="Proteomes" id="UP000187209"/>
    </source>
</evidence>
<gene>
    <name evidence="2" type="ORF">SteCoe_27724</name>
</gene>
<evidence type="ECO:0000313" key="2">
    <source>
        <dbReference type="EMBL" id="OMJ73560.1"/>
    </source>
</evidence>
<keyword evidence="3" id="KW-1185">Reference proteome</keyword>
<feature type="compositionally biased region" description="Basic and acidic residues" evidence="1">
    <location>
        <begin position="87"/>
        <end position="109"/>
    </location>
</feature>
<evidence type="ECO:0000256" key="1">
    <source>
        <dbReference type="SAM" id="MobiDB-lite"/>
    </source>
</evidence>
<sequence>MELNEKGLEQVPIENTIEKKIFNEEMQNQSFENTENLKEHKAIEIKTLFHQLYEKTDLDENEVTKALLKKFTNKMIDDELETKEKENQKILDVNREEDHLEDKQDKDSSEQISEDEEKGLESKENPSPEHEKIKSIKKTIKSSNFSQSSLKIPSLPSESPFPSNPNSDLSSYTSQTQNILSIPIDIFLQNILSHKDFIENLFTLIKKPKDILKRVINRIHFSITELQLYYFPEEILVLIDNNRYINSSGNLHYDIELSFDIFFKAVENLYISLAYPNPFRDNLMKSFKEYEEMKKLTKNEEDLNFINNILIKLKGQIVKSMRRVERKDNKDEYIRKVENNLREIFYFYAKQQNSAENSYTTFDELMKNYSVINLTKFLLFVKDFKIVKEHTNPKKISEQIQTIQDIYRKNSDFLKKMKINHFIQAVKDITEIFFDNDYDKQNNTDFCKLDNQEKYLKFYEIMQFDNSKEFRKKLVGAPHFGVQESRIPSNDLSKNYKFRPKKMKQMKQNIKKWQLSKALDKTIMKSRPLPLEKSLEKLSILKKPVKIGSFVSNALSSQIIKDEYDLSDLIDEKSSDEELYLTLNKSKSHNLSQEIPGKILKRANELNLSVQKQENKKMDDFLKSTSKYFARAMKYAGKKK</sequence>
<dbReference type="Proteomes" id="UP000187209">
    <property type="component" value="Unassembled WGS sequence"/>
</dbReference>
<feature type="compositionally biased region" description="Basic and acidic residues" evidence="1">
    <location>
        <begin position="119"/>
        <end position="134"/>
    </location>
</feature>
<comment type="caution">
    <text evidence="2">The sequence shown here is derived from an EMBL/GenBank/DDBJ whole genome shotgun (WGS) entry which is preliminary data.</text>
</comment>